<organism evidence="2 3">
    <name type="scientific">Heterobasidion irregulare (strain TC 32-1)</name>
    <dbReference type="NCBI Taxonomy" id="747525"/>
    <lineage>
        <taxon>Eukaryota</taxon>
        <taxon>Fungi</taxon>
        <taxon>Dikarya</taxon>
        <taxon>Basidiomycota</taxon>
        <taxon>Agaricomycotina</taxon>
        <taxon>Agaricomycetes</taxon>
        <taxon>Russulales</taxon>
        <taxon>Bondarzewiaceae</taxon>
        <taxon>Heterobasidion</taxon>
        <taxon>Heterobasidion annosum species complex</taxon>
    </lineage>
</organism>
<dbReference type="GO" id="GO:0071479">
    <property type="term" value="P:cellular response to ionizing radiation"/>
    <property type="evidence" value="ECO:0007669"/>
    <property type="project" value="TreeGrafter"/>
</dbReference>
<dbReference type="InterPro" id="IPR046938">
    <property type="entry name" value="DNA_clamp_sf"/>
</dbReference>
<dbReference type="Proteomes" id="UP000030671">
    <property type="component" value="Unassembled WGS sequence"/>
</dbReference>
<feature type="compositionally biased region" description="Pro residues" evidence="1">
    <location>
        <begin position="390"/>
        <end position="407"/>
    </location>
</feature>
<dbReference type="GO" id="GO:0000076">
    <property type="term" value="P:DNA replication checkpoint signaling"/>
    <property type="evidence" value="ECO:0007669"/>
    <property type="project" value="TreeGrafter"/>
</dbReference>
<name>W4K1G2_HETIT</name>
<dbReference type="GO" id="GO:0030896">
    <property type="term" value="C:checkpoint clamp complex"/>
    <property type="evidence" value="ECO:0007669"/>
    <property type="project" value="InterPro"/>
</dbReference>
<dbReference type="PANTHER" id="PTHR15237">
    <property type="entry name" value="DNA REPAIR PROTEIN RAD9"/>
    <property type="match status" value="1"/>
</dbReference>
<dbReference type="Gene3D" id="3.70.10.10">
    <property type="match status" value="1"/>
</dbReference>
<proteinExistence type="predicted"/>
<dbReference type="eggNOG" id="KOG2810">
    <property type="taxonomic scope" value="Eukaryota"/>
</dbReference>
<sequence>MRQHSSVCSLWKDIPIRVLFTPRTAAFTRALTCLLKYGDDLTIYAAPDSLSLSATNSSLSAYSRFRYERQFFVNYSVGEKRVNSGSFARDVEEVQVVTGQLLTKAGTSLYASMTVDKTVNRCELSIIEGGAESEDNEDQDSLESKLIVRLHCEHGIVKTHRLLLLTPTSLMAPGVPNDPTESKIMIGSRMLKEMVEHFGTSRSSKNDPQLIWCFDSSELRVGNLESSLNAKGHTQMSTDITLGADGFDVYDIYLTPTTLVFHLREFNATVVYAESMSLDMEMKFTDPAAPLFINIESDSIEGLFVVSTSHAPGASTAGRGTSQARSTTDASVSQTRKRAREDDQDSRENRVPERRRPMKVVERTDTAGLAKAMGEMRSSDRAQSRASGSMPPPSMPPPPSSIPPLPSMPRWSQESHYQTPSQWSQPSGSQRKGEPLFLPSSQMSAADEEALRASGLGIDGMDADEFHAMMEDEGEEVEFDNRRVLPPESLNGDGEVENGGFDHDSVSLKSDEMGPTQELDEYKVGWNLYF</sequence>
<dbReference type="PANTHER" id="PTHR15237:SF0">
    <property type="entry name" value="CELL CYCLE CHECKPOINT CONTROL PROTEIN"/>
    <property type="match status" value="1"/>
</dbReference>
<evidence type="ECO:0008006" key="4">
    <source>
        <dbReference type="Google" id="ProtNLM"/>
    </source>
</evidence>
<feature type="compositionally biased region" description="Polar residues" evidence="1">
    <location>
        <begin position="318"/>
        <end position="334"/>
    </location>
</feature>
<dbReference type="HOGENOM" id="CLU_035915_0_0_1"/>
<dbReference type="GO" id="GO:0031573">
    <property type="term" value="P:mitotic intra-S DNA damage checkpoint signaling"/>
    <property type="evidence" value="ECO:0007669"/>
    <property type="project" value="TreeGrafter"/>
</dbReference>
<dbReference type="EMBL" id="KI925461">
    <property type="protein sequence ID" value="ETW79180.1"/>
    <property type="molecule type" value="Genomic_DNA"/>
</dbReference>
<accession>W4K1G2</accession>
<dbReference type="RefSeq" id="XP_009549437.1">
    <property type="nucleotide sequence ID" value="XM_009551142.1"/>
</dbReference>
<dbReference type="SUPFAM" id="SSF55979">
    <property type="entry name" value="DNA clamp"/>
    <property type="match status" value="1"/>
</dbReference>
<dbReference type="GeneID" id="20671051"/>
<dbReference type="InParanoid" id="W4K1G2"/>
<dbReference type="FunCoup" id="W4K1G2">
    <property type="interactions" value="353"/>
</dbReference>
<keyword evidence="3" id="KW-1185">Reference proteome</keyword>
<dbReference type="Pfam" id="PF04139">
    <property type="entry name" value="Rad9"/>
    <property type="match status" value="1"/>
</dbReference>
<feature type="compositionally biased region" description="Basic and acidic residues" evidence="1">
    <location>
        <begin position="500"/>
        <end position="512"/>
    </location>
</feature>
<evidence type="ECO:0000256" key="1">
    <source>
        <dbReference type="SAM" id="MobiDB-lite"/>
    </source>
</evidence>
<dbReference type="InterPro" id="IPR007268">
    <property type="entry name" value="Rad9/Ddc1"/>
</dbReference>
<dbReference type="AlphaFoldDB" id="W4K1G2"/>
<feature type="compositionally biased region" description="Basic and acidic residues" evidence="1">
    <location>
        <begin position="346"/>
        <end position="365"/>
    </location>
</feature>
<evidence type="ECO:0000313" key="3">
    <source>
        <dbReference type="Proteomes" id="UP000030671"/>
    </source>
</evidence>
<dbReference type="GO" id="GO:0006281">
    <property type="term" value="P:DNA repair"/>
    <property type="evidence" value="ECO:0007669"/>
    <property type="project" value="TreeGrafter"/>
</dbReference>
<reference evidence="2 3" key="1">
    <citation type="journal article" date="2012" name="New Phytol.">
        <title>Insight into trade-off between wood decay and parasitism from the genome of a fungal forest pathogen.</title>
        <authorList>
            <person name="Olson A."/>
            <person name="Aerts A."/>
            <person name="Asiegbu F."/>
            <person name="Belbahri L."/>
            <person name="Bouzid O."/>
            <person name="Broberg A."/>
            <person name="Canback B."/>
            <person name="Coutinho P.M."/>
            <person name="Cullen D."/>
            <person name="Dalman K."/>
            <person name="Deflorio G."/>
            <person name="van Diepen L.T."/>
            <person name="Dunand C."/>
            <person name="Duplessis S."/>
            <person name="Durling M."/>
            <person name="Gonthier P."/>
            <person name="Grimwood J."/>
            <person name="Fossdal C.G."/>
            <person name="Hansson D."/>
            <person name="Henrissat B."/>
            <person name="Hietala A."/>
            <person name="Himmelstrand K."/>
            <person name="Hoffmeister D."/>
            <person name="Hogberg N."/>
            <person name="James T.Y."/>
            <person name="Karlsson M."/>
            <person name="Kohler A."/>
            <person name="Kues U."/>
            <person name="Lee Y.H."/>
            <person name="Lin Y.C."/>
            <person name="Lind M."/>
            <person name="Lindquist E."/>
            <person name="Lombard V."/>
            <person name="Lucas S."/>
            <person name="Lunden K."/>
            <person name="Morin E."/>
            <person name="Murat C."/>
            <person name="Park J."/>
            <person name="Raffaello T."/>
            <person name="Rouze P."/>
            <person name="Salamov A."/>
            <person name="Schmutz J."/>
            <person name="Solheim H."/>
            <person name="Stahlberg J."/>
            <person name="Velez H."/>
            <person name="de Vries R.P."/>
            <person name="Wiebenga A."/>
            <person name="Woodward S."/>
            <person name="Yakovlev I."/>
            <person name="Garbelotto M."/>
            <person name="Martin F."/>
            <person name="Grigoriev I.V."/>
            <person name="Stenlid J."/>
        </authorList>
    </citation>
    <scope>NUCLEOTIDE SEQUENCE [LARGE SCALE GENOMIC DNA]</scope>
    <source>
        <strain evidence="2 3">TC 32-1</strain>
    </source>
</reference>
<protein>
    <recommendedName>
        <fullName evidence="4">DNA repair protein rad9</fullName>
    </recommendedName>
</protein>
<feature type="region of interest" description="Disordered" evidence="1">
    <location>
        <begin position="486"/>
        <end position="514"/>
    </location>
</feature>
<dbReference type="STRING" id="747525.W4K1G2"/>
<evidence type="ECO:0000313" key="2">
    <source>
        <dbReference type="EMBL" id="ETW79180.1"/>
    </source>
</evidence>
<dbReference type="KEGG" id="hir:HETIRDRAFT_324423"/>
<dbReference type="OrthoDB" id="60092at2759"/>
<gene>
    <name evidence="2" type="ORF">HETIRDRAFT_324423</name>
</gene>
<feature type="region of interest" description="Disordered" evidence="1">
    <location>
        <begin position="312"/>
        <end position="447"/>
    </location>
</feature>
<feature type="compositionally biased region" description="Polar residues" evidence="1">
    <location>
        <begin position="410"/>
        <end position="430"/>
    </location>
</feature>